<keyword evidence="1" id="KW-0472">Membrane</keyword>
<keyword evidence="1" id="KW-1133">Transmembrane helix</keyword>
<proteinExistence type="predicted"/>
<accession>A0A1I2I7H1</accession>
<dbReference type="AlphaFoldDB" id="A0A1I2I7H1"/>
<dbReference type="RefSeq" id="WP_143141429.1">
    <property type="nucleotide sequence ID" value="NZ_FOMX01000055.1"/>
</dbReference>
<sequence length="242" mass="26281">MEPSNRDPDVDERCPLCESPIAQDPHALDYCHACGCLLVEWSPRDDADDALPPGVTRRANTALTESDARGPYRVAAEEARLDILVEHRQQQFRAAAASAALFLVAVVTRSELPVAMTAGVVVLAVGGIAWSLIPRTSVMRFIATSDGLTVVGDGVPLHHGQHFVADDVEGVFVRALARSERPEDRRLELVLLERHGRRQSLLRGLDDPKTLSWIATHIERALGFEGTPGPPKRLGPGSSTVH</sequence>
<evidence type="ECO:0000313" key="3">
    <source>
        <dbReference type="Proteomes" id="UP000199400"/>
    </source>
</evidence>
<feature type="transmembrane region" description="Helical" evidence="1">
    <location>
        <begin position="114"/>
        <end position="133"/>
    </location>
</feature>
<dbReference type="Proteomes" id="UP000199400">
    <property type="component" value="Unassembled WGS sequence"/>
</dbReference>
<name>A0A1I2I7H1_9BACT</name>
<dbReference type="EMBL" id="FOMX01000055">
    <property type="protein sequence ID" value="SFF37047.1"/>
    <property type="molecule type" value="Genomic_DNA"/>
</dbReference>
<keyword evidence="3" id="KW-1185">Reference proteome</keyword>
<protein>
    <submittedName>
        <fullName evidence="2">Uncharacterized protein</fullName>
    </submittedName>
</protein>
<evidence type="ECO:0000256" key="1">
    <source>
        <dbReference type="SAM" id="Phobius"/>
    </source>
</evidence>
<gene>
    <name evidence="2" type="ORF">SAMN02745121_08423</name>
</gene>
<keyword evidence="1" id="KW-0812">Transmembrane</keyword>
<reference evidence="3" key="1">
    <citation type="submission" date="2016-10" db="EMBL/GenBank/DDBJ databases">
        <authorList>
            <person name="Varghese N."/>
            <person name="Submissions S."/>
        </authorList>
    </citation>
    <scope>NUCLEOTIDE SEQUENCE [LARGE SCALE GENOMIC DNA]</scope>
    <source>
        <strain evidence="3">ATCC 25963</strain>
    </source>
</reference>
<organism evidence="2 3">
    <name type="scientific">Nannocystis exedens</name>
    <dbReference type="NCBI Taxonomy" id="54"/>
    <lineage>
        <taxon>Bacteria</taxon>
        <taxon>Pseudomonadati</taxon>
        <taxon>Myxococcota</taxon>
        <taxon>Polyangia</taxon>
        <taxon>Nannocystales</taxon>
        <taxon>Nannocystaceae</taxon>
        <taxon>Nannocystis</taxon>
    </lineage>
</organism>
<evidence type="ECO:0000313" key="2">
    <source>
        <dbReference type="EMBL" id="SFF37047.1"/>
    </source>
</evidence>